<evidence type="ECO:0000313" key="4">
    <source>
        <dbReference type="Proteomes" id="UP000789595"/>
    </source>
</evidence>
<protein>
    <submittedName>
        <fullName evidence="3">Uncharacterized protein</fullName>
    </submittedName>
</protein>
<dbReference type="OrthoDB" id="200110at2759"/>
<name>A0A8J2X3X4_9STRA</name>
<feature type="coiled-coil region" evidence="1">
    <location>
        <begin position="131"/>
        <end position="189"/>
    </location>
</feature>
<feature type="coiled-coil region" evidence="1">
    <location>
        <begin position="298"/>
        <end position="325"/>
    </location>
</feature>
<keyword evidence="1" id="KW-0175">Coiled coil</keyword>
<comment type="caution">
    <text evidence="3">The sequence shown here is derived from an EMBL/GenBank/DDBJ whole genome shotgun (WGS) entry which is preliminary data.</text>
</comment>
<evidence type="ECO:0000256" key="1">
    <source>
        <dbReference type="SAM" id="Coils"/>
    </source>
</evidence>
<evidence type="ECO:0000313" key="3">
    <source>
        <dbReference type="EMBL" id="CAH0380097.1"/>
    </source>
</evidence>
<dbReference type="PANTHER" id="PTHR38019">
    <property type="entry name" value="KDA ANTIGEN P200, PUTATIVE-RELATED"/>
    <property type="match status" value="1"/>
</dbReference>
<keyword evidence="4" id="KW-1185">Reference proteome</keyword>
<accession>A0A8J2X3X4</accession>
<organism evidence="3 4">
    <name type="scientific">Pelagomonas calceolata</name>
    <dbReference type="NCBI Taxonomy" id="35677"/>
    <lineage>
        <taxon>Eukaryota</taxon>
        <taxon>Sar</taxon>
        <taxon>Stramenopiles</taxon>
        <taxon>Ochrophyta</taxon>
        <taxon>Pelagophyceae</taxon>
        <taxon>Pelagomonadales</taxon>
        <taxon>Pelagomonadaceae</taxon>
        <taxon>Pelagomonas</taxon>
    </lineage>
</organism>
<dbReference type="AlphaFoldDB" id="A0A8J2X3X4"/>
<reference evidence="3" key="1">
    <citation type="submission" date="2021-11" db="EMBL/GenBank/DDBJ databases">
        <authorList>
            <consortium name="Genoscope - CEA"/>
            <person name="William W."/>
        </authorList>
    </citation>
    <scope>NUCLEOTIDE SEQUENCE</scope>
</reference>
<evidence type="ECO:0000256" key="2">
    <source>
        <dbReference type="SAM" id="MobiDB-lite"/>
    </source>
</evidence>
<dbReference type="Proteomes" id="UP000789595">
    <property type="component" value="Unassembled WGS sequence"/>
</dbReference>
<gene>
    <name evidence="3" type="ORF">PECAL_6P17360</name>
</gene>
<dbReference type="EMBL" id="CAKKNE010000006">
    <property type="protein sequence ID" value="CAH0380097.1"/>
    <property type="molecule type" value="Genomic_DNA"/>
</dbReference>
<dbReference type="PANTHER" id="PTHR38019:SF1">
    <property type="entry name" value="N-ACETYLTRANSFERASE DOMAIN-CONTAINING PROTEIN"/>
    <property type="match status" value="1"/>
</dbReference>
<proteinExistence type="predicted"/>
<sequence>MGKGRSNIEGLDPESPRTLEACLHRGITIEELRPRDEKTFRRGMESAEFTHRRFDFFEKRRQDKIALVKSRRNDLVRKSERYEGPGGLSTGEKRALEEAAKQKAATIEIERKRVESIKRKQQQEIARIIEKEKVLTNMQEHLAHIQELEAERAAKHQEKRDKAKQKVEAKKQEMQARRAQAVAEEFETMRAIAKKEREVAKKLEAVRIETEARIAQEAAIRDAERKKKVEEKLKKSQAILKEIERKGEESRLRAVEKEQRIQAILEVRSRVVSLSSSGPFGPRRDGICTTQVKKAKKKEEIRIAREKAEKRIAAALEANNAKQRRKREVFDAKQVEVEIRKKEAIEEEKVKIVKDIERGIKAQEEVQERIKYAASIRAERRQKIIDHRKEKEKYYGVVRKERLERVAKQKLEHELDEIARLENCARIQRMHEFHRLQLLQKTQKDDVRFQQIKATRKQLVETRKRNAWESFMRKHHIREAMEQMKITGKFVSLDDIIDPNGSNRGSMSDEED</sequence>
<feature type="region of interest" description="Disordered" evidence="2">
    <location>
        <begin position="78"/>
        <end position="97"/>
    </location>
</feature>
<feature type="coiled-coil region" evidence="1">
    <location>
        <begin position="226"/>
        <end position="260"/>
    </location>
</feature>